<keyword evidence="2" id="KW-1185">Reference proteome</keyword>
<accession>A0A291BAK7</accession>
<organism evidence="1 2">
    <name type="scientific">Candidatus Enterovibrio altilux</name>
    <dbReference type="NCBI Taxonomy" id="1927128"/>
    <lineage>
        <taxon>Bacteria</taxon>
        <taxon>Pseudomonadati</taxon>
        <taxon>Pseudomonadota</taxon>
        <taxon>Gammaproteobacteria</taxon>
        <taxon>Vibrionales</taxon>
        <taxon>Vibrionaceae</taxon>
        <taxon>Enterovibrio</taxon>
    </lineage>
</organism>
<proteinExistence type="predicted"/>
<dbReference type="RefSeq" id="WP_190321888.1">
    <property type="nucleotide sequence ID" value="NZ_RPOF01000001.1"/>
</dbReference>
<evidence type="ECO:0000313" key="1">
    <source>
        <dbReference type="EMBL" id="ATF10014.1"/>
    </source>
</evidence>
<gene>
    <name evidence="1" type="ORF">BTN50_1541</name>
</gene>
<reference evidence="2" key="1">
    <citation type="submission" date="2017-04" db="EMBL/GenBank/DDBJ databases">
        <title>Genome evolution of the luminous symbionts of deep sea anglerfish.</title>
        <authorList>
            <person name="Hendry T.A."/>
        </authorList>
    </citation>
    <scope>NUCLEOTIDE SEQUENCE [LARGE SCALE GENOMIC DNA]</scope>
</reference>
<name>A0A291BAK7_9GAMM</name>
<dbReference type="EMBL" id="CP020660">
    <property type="protein sequence ID" value="ATF10014.1"/>
    <property type="molecule type" value="Genomic_DNA"/>
</dbReference>
<sequence length="56" mass="6531">MGDLAYAVTEPLRCPSWLNVYFNAIERLQEVINFVYKLTQLPLLCHGNWCISMRAK</sequence>
<dbReference type="AlphaFoldDB" id="A0A291BAK7"/>
<dbReference type="KEGG" id="elux:BTN50_1541"/>
<dbReference type="Proteomes" id="UP000218160">
    <property type="component" value="Chromosome 1"/>
</dbReference>
<evidence type="ECO:0000313" key="2">
    <source>
        <dbReference type="Proteomes" id="UP000218160"/>
    </source>
</evidence>
<protein>
    <submittedName>
        <fullName evidence="1">Uncharacterized protein</fullName>
    </submittedName>
</protein>